<dbReference type="GeneID" id="67000628"/>
<organism evidence="3 4">
    <name type="scientific">Aspergillus pseudoviridinutans</name>
    <dbReference type="NCBI Taxonomy" id="1517512"/>
    <lineage>
        <taxon>Eukaryota</taxon>
        <taxon>Fungi</taxon>
        <taxon>Dikarya</taxon>
        <taxon>Ascomycota</taxon>
        <taxon>Pezizomycotina</taxon>
        <taxon>Eurotiomycetes</taxon>
        <taxon>Eurotiomycetidae</taxon>
        <taxon>Eurotiales</taxon>
        <taxon>Aspergillaceae</taxon>
        <taxon>Aspergillus</taxon>
        <taxon>Aspergillus subgen. Fumigati</taxon>
    </lineage>
</organism>
<dbReference type="PANTHER" id="PTHR24166:SF48">
    <property type="entry name" value="PROTEIN VAPYRIN"/>
    <property type="match status" value="1"/>
</dbReference>
<dbReference type="InterPro" id="IPR002110">
    <property type="entry name" value="Ankyrin_rpt"/>
</dbReference>
<evidence type="ECO:0000313" key="3">
    <source>
        <dbReference type="EMBL" id="GIJ92738.1"/>
    </source>
</evidence>
<dbReference type="InterPro" id="IPR050889">
    <property type="entry name" value="Dendritic_Spine_Reg/Scaffold"/>
</dbReference>
<proteinExistence type="predicted"/>
<keyword evidence="2" id="KW-0040">ANK repeat</keyword>
<dbReference type="EMBL" id="BHVY01000011">
    <property type="protein sequence ID" value="GIJ92738.1"/>
    <property type="molecule type" value="Genomic_DNA"/>
</dbReference>
<protein>
    <recommendedName>
        <fullName evidence="5">Ankyrin repeat-containing domain protein</fullName>
    </recommendedName>
</protein>
<dbReference type="OrthoDB" id="341259at2759"/>
<name>A0A9P3F176_9EURO</name>
<reference evidence="3 4" key="1">
    <citation type="submission" date="2018-10" db="EMBL/GenBank/DDBJ databases">
        <title>Pan-genome distribution and transcriptional activeness of fungal secondary metabolism genes in Aspergillus section Fumigati.</title>
        <authorList>
            <person name="Takahashi H."/>
            <person name="Umemura M."/>
            <person name="Ninomiya A."/>
            <person name="Kusuya Y."/>
            <person name="Urayama S."/>
            <person name="Shimizu M."/>
            <person name="Watanabe A."/>
            <person name="Kamei K."/>
            <person name="Yaguchi T."/>
            <person name="Hagiwara D."/>
        </authorList>
    </citation>
    <scope>NUCLEOTIDE SEQUENCE [LARGE SCALE GENOMIC DNA]</scope>
    <source>
        <strain evidence="3 4">IFM 55266</strain>
    </source>
</reference>
<evidence type="ECO:0000313" key="4">
    <source>
        <dbReference type="Proteomes" id="UP001043456"/>
    </source>
</evidence>
<gene>
    <name evidence="3" type="ORF">Asppvi_002016</name>
</gene>
<dbReference type="SUPFAM" id="SSF48403">
    <property type="entry name" value="Ankyrin repeat"/>
    <property type="match status" value="1"/>
</dbReference>
<keyword evidence="1" id="KW-0677">Repeat</keyword>
<evidence type="ECO:0000256" key="2">
    <source>
        <dbReference type="ARBA" id="ARBA00023043"/>
    </source>
</evidence>
<dbReference type="Pfam" id="PF00023">
    <property type="entry name" value="Ank"/>
    <property type="match status" value="1"/>
</dbReference>
<dbReference type="Proteomes" id="UP001043456">
    <property type="component" value="Unassembled WGS sequence"/>
</dbReference>
<dbReference type="Gene3D" id="1.25.40.20">
    <property type="entry name" value="Ankyrin repeat-containing domain"/>
    <property type="match status" value="2"/>
</dbReference>
<dbReference type="PANTHER" id="PTHR24166">
    <property type="entry name" value="ROLLING PEBBLES, ISOFORM B"/>
    <property type="match status" value="1"/>
</dbReference>
<dbReference type="AlphaFoldDB" id="A0A9P3F176"/>
<accession>A0A9P3F176</accession>
<keyword evidence="4" id="KW-1185">Reference proteome</keyword>
<dbReference type="SMART" id="SM00248">
    <property type="entry name" value="ANK"/>
    <property type="match status" value="2"/>
</dbReference>
<dbReference type="RefSeq" id="XP_043163484.1">
    <property type="nucleotide sequence ID" value="XM_043307549.1"/>
</dbReference>
<comment type="caution">
    <text evidence="3">The sequence shown here is derived from an EMBL/GenBank/DDBJ whole genome shotgun (WGS) entry which is preliminary data.</text>
</comment>
<evidence type="ECO:0008006" key="5">
    <source>
        <dbReference type="Google" id="ProtNLM"/>
    </source>
</evidence>
<evidence type="ECO:0000256" key="1">
    <source>
        <dbReference type="ARBA" id="ARBA00022737"/>
    </source>
</evidence>
<sequence>MLPGDEANLIIRLLLRKKRLDPNVADHQGWTPLGCAARQGASRRWNGCPRDEISNTGHFRVVQRLLEFRNIDINQGWGGYLSPPLAAIVAGHTDVESALSVAAGYGNPRAGGRRHPARRRTDRNSIDDQGRTALWWAAYEGQTTVVGRLLEDTDVQVDIKDHQGAGALEAARSQHRFGVIGLLTAYRVGHRRDNIFPTRSVQPVILVRLSSLKSLWLEPVTSSGLLEGGVSGWSQLLQR</sequence>
<dbReference type="InterPro" id="IPR036770">
    <property type="entry name" value="Ankyrin_rpt-contain_sf"/>
</dbReference>